<proteinExistence type="inferred from homology"/>
<feature type="transmembrane region" description="Helical" evidence="11">
    <location>
        <begin position="37"/>
        <end position="56"/>
    </location>
</feature>
<keyword evidence="13" id="KW-1185">Reference proteome</keyword>
<dbReference type="InterPro" id="IPR003849">
    <property type="entry name" value="Preprotein_translocase_YajC"/>
</dbReference>
<evidence type="ECO:0000313" key="13">
    <source>
        <dbReference type="Proteomes" id="UP000317421"/>
    </source>
</evidence>
<keyword evidence="6 11" id="KW-0812">Transmembrane</keyword>
<protein>
    <recommendedName>
        <fullName evidence="3">Sec translocon accessory complex subunit YajC</fullName>
    </recommendedName>
</protein>
<accession>A0A5C6AIX2</accession>
<evidence type="ECO:0000256" key="6">
    <source>
        <dbReference type="ARBA" id="ARBA00022692"/>
    </source>
</evidence>
<organism evidence="12 13">
    <name type="scientific">Botrimarina colliarenosi</name>
    <dbReference type="NCBI Taxonomy" id="2528001"/>
    <lineage>
        <taxon>Bacteria</taxon>
        <taxon>Pseudomonadati</taxon>
        <taxon>Planctomycetota</taxon>
        <taxon>Planctomycetia</taxon>
        <taxon>Pirellulales</taxon>
        <taxon>Lacipirellulaceae</taxon>
        <taxon>Botrimarina</taxon>
    </lineage>
</organism>
<reference evidence="12 13" key="1">
    <citation type="submission" date="2019-02" db="EMBL/GenBank/DDBJ databases">
        <title>Deep-cultivation of Planctomycetes and their phenomic and genomic characterization uncovers novel biology.</title>
        <authorList>
            <person name="Wiegand S."/>
            <person name="Jogler M."/>
            <person name="Boedeker C."/>
            <person name="Pinto D."/>
            <person name="Vollmers J."/>
            <person name="Rivas-Marin E."/>
            <person name="Kohn T."/>
            <person name="Peeters S.H."/>
            <person name="Heuer A."/>
            <person name="Rast P."/>
            <person name="Oberbeckmann S."/>
            <person name="Bunk B."/>
            <person name="Jeske O."/>
            <person name="Meyerdierks A."/>
            <person name="Storesund J.E."/>
            <person name="Kallscheuer N."/>
            <person name="Luecker S."/>
            <person name="Lage O.M."/>
            <person name="Pohl T."/>
            <person name="Merkel B.J."/>
            <person name="Hornburger P."/>
            <person name="Mueller R.-W."/>
            <person name="Bruemmer F."/>
            <person name="Labrenz M."/>
            <person name="Spormann A.M."/>
            <person name="Op Den Camp H."/>
            <person name="Overmann J."/>
            <person name="Amann R."/>
            <person name="Jetten M.S.M."/>
            <person name="Mascher T."/>
            <person name="Medema M.H."/>
            <person name="Devos D.P."/>
            <person name="Kaster A.-K."/>
            <person name="Ovreas L."/>
            <person name="Rohde M."/>
            <person name="Galperin M.Y."/>
            <person name="Jogler C."/>
        </authorList>
    </citation>
    <scope>NUCLEOTIDE SEQUENCE [LARGE SCALE GENOMIC DNA]</scope>
    <source>
        <strain evidence="12 13">Pla108</strain>
    </source>
</reference>
<dbReference type="SMART" id="SM01323">
    <property type="entry name" value="YajC"/>
    <property type="match status" value="1"/>
</dbReference>
<keyword evidence="4" id="KW-0813">Transport</keyword>
<keyword evidence="8 11" id="KW-1133">Transmembrane helix</keyword>
<evidence type="ECO:0000256" key="1">
    <source>
        <dbReference type="ARBA" id="ARBA00004162"/>
    </source>
</evidence>
<dbReference type="PANTHER" id="PTHR33909:SF1">
    <property type="entry name" value="SEC TRANSLOCON ACCESSORY COMPLEX SUBUNIT YAJC"/>
    <property type="match status" value="1"/>
</dbReference>
<evidence type="ECO:0000256" key="2">
    <source>
        <dbReference type="ARBA" id="ARBA00006742"/>
    </source>
</evidence>
<dbReference type="RefSeq" id="WP_146441465.1">
    <property type="nucleotide sequence ID" value="NZ_SJPR01000001.1"/>
</dbReference>
<comment type="similarity">
    <text evidence="2">Belongs to the YajC family.</text>
</comment>
<keyword evidence="9" id="KW-0811">Translocation</keyword>
<evidence type="ECO:0000256" key="7">
    <source>
        <dbReference type="ARBA" id="ARBA00022927"/>
    </source>
</evidence>
<dbReference type="OrthoDB" id="9800132at2"/>
<dbReference type="Proteomes" id="UP000317421">
    <property type="component" value="Unassembled WGS sequence"/>
</dbReference>
<evidence type="ECO:0000256" key="5">
    <source>
        <dbReference type="ARBA" id="ARBA00022475"/>
    </source>
</evidence>
<dbReference type="EMBL" id="SJPR01000001">
    <property type="protein sequence ID" value="TWT99188.1"/>
    <property type="molecule type" value="Genomic_DNA"/>
</dbReference>
<evidence type="ECO:0000256" key="3">
    <source>
        <dbReference type="ARBA" id="ARBA00014962"/>
    </source>
</evidence>
<keyword evidence="7" id="KW-0653">Protein transport</keyword>
<evidence type="ECO:0000313" key="12">
    <source>
        <dbReference type="EMBL" id="TWT99188.1"/>
    </source>
</evidence>
<comment type="subcellular location">
    <subcellularLocation>
        <location evidence="1">Cell membrane</location>
        <topology evidence="1">Single-pass membrane protein</topology>
    </subcellularLocation>
</comment>
<dbReference type="PRINTS" id="PR01853">
    <property type="entry name" value="YAJCTRNLCASE"/>
</dbReference>
<keyword evidence="5" id="KW-1003">Cell membrane</keyword>
<evidence type="ECO:0000256" key="8">
    <source>
        <dbReference type="ARBA" id="ARBA00022989"/>
    </source>
</evidence>
<evidence type="ECO:0000256" key="10">
    <source>
        <dbReference type="ARBA" id="ARBA00023136"/>
    </source>
</evidence>
<dbReference type="Pfam" id="PF02699">
    <property type="entry name" value="YajC"/>
    <property type="match status" value="1"/>
</dbReference>
<evidence type="ECO:0000256" key="4">
    <source>
        <dbReference type="ARBA" id="ARBA00022448"/>
    </source>
</evidence>
<dbReference type="GO" id="GO:0005886">
    <property type="term" value="C:plasma membrane"/>
    <property type="evidence" value="ECO:0007669"/>
    <property type="project" value="UniProtKB-SubCell"/>
</dbReference>
<evidence type="ECO:0000256" key="11">
    <source>
        <dbReference type="SAM" id="Phobius"/>
    </source>
</evidence>
<dbReference type="GO" id="GO:0015031">
    <property type="term" value="P:protein transport"/>
    <property type="evidence" value="ECO:0007669"/>
    <property type="project" value="UniProtKB-KW"/>
</dbReference>
<comment type="caution">
    <text evidence="12">The sequence shown here is derived from an EMBL/GenBank/DDBJ whole genome shotgun (WGS) entry which is preliminary data.</text>
</comment>
<keyword evidence="10 11" id="KW-0472">Membrane</keyword>
<dbReference type="PANTHER" id="PTHR33909">
    <property type="entry name" value="SEC TRANSLOCON ACCESSORY COMPLEX SUBUNIT YAJC"/>
    <property type="match status" value="1"/>
</dbReference>
<name>A0A5C6AIX2_9BACT</name>
<gene>
    <name evidence="12" type="ORF">Pla108_01220</name>
</gene>
<sequence>MSPLITPLVLLTALPDSGGLSAVWLLAQGQAGGGPSLLSFLPILAMGLLAYFLLIVPQKTKQRNFQQMLDGLKENDRVVTTGGIHGVVTNVQRDVGRLTLRIDESTGAKVRVSMWAIDSVVNEEK</sequence>
<dbReference type="AlphaFoldDB" id="A0A5C6AIX2"/>
<evidence type="ECO:0000256" key="9">
    <source>
        <dbReference type="ARBA" id="ARBA00023010"/>
    </source>
</evidence>
<dbReference type="NCBIfam" id="TIGR00739">
    <property type="entry name" value="yajC"/>
    <property type="match status" value="1"/>
</dbReference>